<sequence>MMTAEELAALDARLSANADKLIAKREKSLFNFSSSEAGRKPASFVNCIQPEIQEIRYMDEDSWPLWVDDLVSGVARLDWYGPRENQRPLSTKNIMQCFACLEEINGSTISHLLNIGERQARRYMKACEILHQKLIDSYCDDNVRLMKYPAVFIYPREHVPQTDLKED</sequence>
<name>A0A7G9V1U6_9CAUD</name>
<keyword evidence="2" id="KW-1185">Reference proteome</keyword>
<protein>
    <submittedName>
        <fullName evidence="1">Uncharacterized protein</fullName>
    </submittedName>
</protein>
<evidence type="ECO:0000313" key="2">
    <source>
        <dbReference type="Proteomes" id="UP000516132"/>
    </source>
</evidence>
<gene>
    <name evidence="1" type="ORF">phiPsa315_020</name>
</gene>
<dbReference type="EMBL" id="MT670419">
    <property type="protein sequence ID" value="QNO00252.1"/>
    <property type="molecule type" value="Genomic_DNA"/>
</dbReference>
<accession>A0A7G9V1U6</accession>
<evidence type="ECO:0000313" key="1">
    <source>
        <dbReference type="EMBL" id="QNO00252.1"/>
    </source>
</evidence>
<organism evidence="1 2">
    <name type="scientific">Pseudomonas phage phiPsa315</name>
    <dbReference type="NCBI Taxonomy" id="1460363"/>
    <lineage>
        <taxon>Viruses</taxon>
        <taxon>Duplodnaviria</taxon>
        <taxon>Heunggongvirae</taxon>
        <taxon>Uroviricota</taxon>
        <taxon>Caudoviricetes</taxon>
        <taxon>Vandenendeviridae</taxon>
        <taxon>Gorskivirinae</taxon>
        <taxon>Otagovirus</taxon>
        <taxon>Otagovirus psa315</taxon>
    </lineage>
</organism>
<proteinExistence type="predicted"/>
<dbReference type="Proteomes" id="UP000516132">
    <property type="component" value="Segment"/>
</dbReference>
<reference evidence="1 2" key="1">
    <citation type="submission" date="2020-06" db="EMBL/GenBank/DDBJ databases">
        <title>Characterization of Pseudomonas phiPsa374-like phages.</title>
        <authorList>
            <person name="Warring S."/>
            <person name="Malone L.M."/>
            <person name="Easingwood R.A."/>
            <person name="Rigano L."/>
            <person name="Frampton R.A."/>
            <person name="Lopez Acedo E."/>
            <person name="Templeton M.D."/>
            <person name="Kleffmann T."/>
            <person name="Bostina M."/>
            <person name="Fineran P.C."/>
        </authorList>
    </citation>
    <scope>NUCLEOTIDE SEQUENCE [LARGE SCALE GENOMIC DNA]</scope>
</reference>